<dbReference type="Gene3D" id="3.40.50.150">
    <property type="entry name" value="Vaccinia Virus protein VP39"/>
    <property type="match status" value="1"/>
</dbReference>
<dbReference type="Pfam" id="PF07669">
    <property type="entry name" value="Eco57I"/>
    <property type="match status" value="1"/>
</dbReference>
<feature type="domain" description="Type II methyltransferase M.TaqI-like" evidence="6">
    <location>
        <begin position="476"/>
        <end position="657"/>
    </location>
</feature>
<dbReference type="GO" id="GO:0006304">
    <property type="term" value="P:DNA modification"/>
    <property type="evidence" value="ECO:0007669"/>
    <property type="project" value="InterPro"/>
</dbReference>
<evidence type="ECO:0000256" key="1">
    <source>
        <dbReference type="ARBA" id="ARBA00011900"/>
    </source>
</evidence>
<dbReference type="PANTHER" id="PTHR33841">
    <property type="entry name" value="DNA METHYLTRANSFERASE YEEA-RELATED"/>
    <property type="match status" value="1"/>
</dbReference>
<dbReference type="InterPro" id="IPR050953">
    <property type="entry name" value="N4_N6_ade-DNA_methylase"/>
</dbReference>
<protein>
    <recommendedName>
        <fullName evidence="1">site-specific DNA-methyltransferase (adenine-specific)</fullName>
        <ecNumber evidence="1">2.1.1.72</ecNumber>
    </recommendedName>
</protein>
<dbReference type="Proteomes" id="UP000001975">
    <property type="component" value="Plasmid PL47"/>
</dbReference>
<evidence type="ECO:0000313" key="7">
    <source>
        <dbReference type="EMBL" id="CAJ51104.2"/>
    </source>
</evidence>
<evidence type="ECO:0000256" key="2">
    <source>
        <dbReference type="ARBA" id="ARBA00022603"/>
    </source>
</evidence>
<dbReference type="InterPro" id="IPR029063">
    <property type="entry name" value="SAM-dependent_MTases_sf"/>
</dbReference>
<dbReference type="REBASE" id="23979">
    <property type="entry name" value="HwaORF4014P"/>
</dbReference>
<dbReference type="PROSITE" id="PS00092">
    <property type="entry name" value="N6_MTASE"/>
    <property type="match status" value="1"/>
</dbReference>
<dbReference type="SUPFAM" id="SSF53335">
    <property type="entry name" value="S-adenosyl-L-methionine-dependent methyltransferases"/>
    <property type="match status" value="1"/>
</dbReference>
<dbReference type="InterPro" id="IPR002052">
    <property type="entry name" value="DNA_methylase_N6_adenine_CS"/>
</dbReference>
<dbReference type="HOGENOM" id="CLU_262519_0_0_2"/>
<proteinExistence type="predicted"/>
<dbReference type="PRINTS" id="PR00507">
    <property type="entry name" value="N12N6MTFRASE"/>
</dbReference>
<keyword evidence="8" id="KW-1185">Reference proteome</keyword>
<keyword evidence="7" id="KW-0378">Hydrolase</keyword>
<geneLocation type="plasmid" evidence="7 8">
    <name>PL47</name>
</geneLocation>
<evidence type="ECO:0000256" key="3">
    <source>
        <dbReference type="ARBA" id="ARBA00022679"/>
    </source>
</evidence>
<dbReference type="EMBL" id="AM180089">
    <property type="protein sequence ID" value="CAJ51104.2"/>
    <property type="molecule type" value="Genomic_DNA"/>
</dbReference>
<dbReference type="GO" id="GO:0032259">
    <property type="term" value="P:methylation"/>
    <property type="evidence" value="ECO:0007669"/>
    <property type="project" value="UniProtKB-KW"/>
</dbReference>
<keyword evidence="4" id="KW-0949">S-adenosyl-L-methionine</keyword>
<dbReference type="GO" id="GO:0003676">
    <property type="term" value="F:nucleic acid binding"/>
    <property type="evidence" value="ECO:0007669"/>
    <property type="project" value="InterPro"/>
</dbReference>
<keyword evidence="2 7" id="KW-0489">Methyltransferase</keyword>
<gene>
    <name evidence="7" type="ordered locus">HQ_4014A</name>
</gene>
<dbReference type="AlphaFoldDB" id="Q18DG2"/>
<name>Q18DG2_HALWD</name>
<keyword evidence="7" id="KW-0614">Plasmid</keyword>
<dbReference type="GO" id="GO:0016787">
    <property type="term" value="F:hydrolase activity"/>
    <property type="evidence" value="ECO:0007669"/>
    <property type="project" value="UniProtKB-KW"/>
</dbReference>
<accession>Q18DG2</accession>
<dbReference type="GO" id="GO:0009007">
    <property type="term" value="F:site-specific DNA-methyltransferase (adenine-specific) activity"/>
    <property type="evidence" value="ECO:0007669"/>
    <property type="project" value="UniProtKB-EC"/>
</dbReference>
<comment type="catalytic activity">
    <reaction evidence="5">
        <text>a 2'-deoxyadenosine in DNA + S-adenosyl-L-methionine = an N(6)-methyl-2'-deoxyadenosine in DNA + S-adenosyl-L-homocysteine + H(+)</text>
        <dbReference type="Rhea" id="RHEA:15197"/>
        <dbReference type="Rhea" id="RHEA-COMP:12418"/>
        <dbReference type="Rhea" id="RHEA-COMP:12419"/>
        <dbReference type="ChEBI" id="CHEBI:15378"/>
        <dbReference type="ChEBI" id="CHEBI:57856"/>
        <dbReference type="ChEBI" id="CHEBI:59789"/>
        <dbReference type="ChEBI" id="CHEBI:90615"/>
        <dbReference type="ChEBI" id="CHEBI:90616"/>
        <dbReference type="EC" id="2.1.1.72"/>
    </reaction>
</comment>
<organism evidence="7 8">
    <name type="scientific">Haloquadratum walsbyi (strain DSM 16790 / HBSQ001)</name>
    <dbReference type="NCBI Taxonomy" id="362976"/>
    <lineage>
        <taxon>Archaea</taxon>
        <taxon>Methanobacteriati</taxon>
        <taxon>Methanobacteriota</taxon>
        <taxon>Stenosarchaea group</taxon>
        <taxon>Halobacteria</taxon>
        <taxon>Halobacteriales</taxon>
        <taxon>Haloferacaceae</taxon>
        <taxon>Haloquadratum</taxon>
    </lineage>
</organism>
<dbReference type="GeneID" id="4171419"/>
<dbReference type="eggNOG" id="arCOG04814">
    <property type="taxonomic scope" value="Archaea"/>
</dbReference>
<dbReference type="RefSeq" id="WP_048067137.1">
    <property type="nucleotide sequence ID" value="NC_008213.1"/>
</dbReference>
<dbReference type="KEGG" id="hwa:HQ_4014A"/>
<sequence length="1194" mass="137807">MPSAQITAEDVSDWNSLEAIADCFESKKELKRREGLSDRDDELVLEIDDGEFMVLIESEPSKSASDYQSRTNARRRTNFVATSGYQSFTFTTRKRSFDEHGAIKFQQFSFEKDEIVSGSGKKFSKLEKINELEYGEPYNIYELYDTREVVDEFYEEFEDLRTDLIQEVSGIDENRGDAKERFVQVQLDRLLFLYFIQEKGLLDLNQSYLDDLHQSAVKSGEDVYESWFKPLFFDALGEGKRRQKLGNVPHLNGGLFSQSPIEGEFPEAKLGDSTEETNNLYREILDFLGDWNWHVDERLDIVDEKRISPEVLGHIFEQSVNQKEMGAYYTPKEITSFMASKTVHPYLLDRLNEEVGESYEELDDVFGIDAVLSSNEQAVADGGIAKTGSAQSIQTDHAETLYFDILKDMSVLDPAVGSGAFLLAVQEVLLDTYLSCIEHFQSIEPFERTGRVQNELEEIEANGSPTLFAKHEIILNNLYGVDIDQGAVEICKLRLWLSMVADIENDPADVEPLPNIEFNIRQGNSLVGYTEITDVLSTDPEGNTELGNFGGGMSDRVRDNFEEIIEAVEKHKNAVDSSDATDWRNVAELRINEYRQNLNQDILEDFHDAGIEDADMEYVEEVSPFHWVLEFANVYSKGGFDVLIGNPPWEVLSPDREDYFTKHDELFRTRMPENKDQKQEELLEDEEVAQGWEDYQERMEKRAKYFNNTLEYDLQSPKVAGRKVANENELSALFFERVFQLARDESYVSQILPSSVWNGASCKDLRLHLLDETRLDYLSVFVNKSTFEAVDDRFKFGVTVFKNSGSTDNLLGTYQRGNVEILHDVDEHSVTVPREVLREYSPESATFPYLKSQEQINALNKLIKHPSLGEEIDSVWRAEPYRELDRSQDSDRYVETAEEGDYPVYGGKNIYQYSYDPTYIEDLSPPELWSVDEDVDPEKSAKNRIRGKNLRKLKRGVYDAFDGTGSQVSFVNELLEKHRGKPLSEEDVLLDSTGYRLVFRNITNSANERTMVLSVIPKGIVCHHAINTIRPYRISPDKEDLEQFPLHDVYERIFSDEELFVALGLLNSIPFDYLMRSKISENLVMYKFKGSQVPRLTEGDDWFEYIWTRSARLNCYGDEFKEMRERLDGIEPATEEGERRQLQAEIDAGAFHAYELENEETEYILDNFRRVEDPRMMTESYFELVKEKYRELHN</sequence>
<evidence type="ECO:0000313" key="8">
    <source>
        <dbReference type="Proteomes" id="UP000001975"/>
    </source>
</evidence>
<keyword evidence="3 7" id="KW-0808">Transferase</keyword>
<dbReference type="EC" id="2.1.1.72" evidence="1"/>
<reference evidence="7 8" key="1">
    <citation type="journal article" date="2006" name="BMC Genomics">
        <title>The genome of the square archaeon Haloquadratum walsbyi: life at the limits of water activity.</title>
        <authorList>
            <person name="Bolhuis H.H."/>
            <person name="Palm P.P."/>
            <person name="Wende A.W."/>
            <person name="Falb M.M."/>
            <person name="Rampp M.M."/>
            <person name="Rodriguez-Valera F.F."/>
            <person name="Pfeiffer F.F."/>
            <person name="Oesterhelt D.D."/>
        </authorList>
    </citation>
    <scope>NUCLEOTIDE SEQUENCE [LARGE SCALE GENOMIC DNA]</scope>
    <source>
        <strain evidence="8">DSM 16790 / HBSQ001</strain>
        <plasmid evidence="8">Plasmid PL47</plasmid>
    </source>
</reference>
<evidence type="ECO:0000259" key="6">
    <source>
        <dbReference type="Pfam" id="PF07669"/>
    </source>
</evidence>
<dbReference type="InterPro" id="IPR011639">
    <property type="entry name" value="MethylTrfase_TaqI-like_dom"/>
</dbReference>
<evidence type="ECO:0000256" key="4">
    <source>
        <dbReference type="ARBA" id="ARBA00022691"/>
    </source>
</evidence>
<evidence type="ECO:0000256" key="5">
    <source>
        <dbReference type="ARBA" id="ARBA00047942"/>
    </source>
</evidence>
<dbReference type="PANTHER" id="PTHR33841:SF1">
    <property type="entry name" value="DNA METHYLTRANSFERASE A"/>
    <property type="match status" value="1"/>
</dbReference>